<feature type="transmembrane region" description="Helical" evidence="1">
    <location>
        <begin position="103"/>
        <end position="123"/>
    </location>
</feature>
<sequence length="410" mass="45198">MKRFLRRKNLNSSILQFLFHDTKNGQYRGDGNLQPTKLNNVLKRLRSAWVATKKIFSELEVFVLELSSYLIRIFHLSFIRFEYIKTVFVTVLYRQRGRNAKRFIHSGMAGLAAVGIMIAPVIAEEFPGQRVDPWEIPTSSAVLSASVEDTGISTDISNKPRDETVEYVVQEGDTISTIAEKFGVSTGTILWQNELSETDRIKPGQTLEILPVTGVSHKVQKGDTIYSISKKYDTSAQGVVDYPYNSFSNDETFELAIGQIVMVPDGVKPDQRPVAPRSRQLTPDAGTVVASGTFVWPASGTISQGFAWYHKGLDIANRAAPNILAADAGTVVIAGWIDGYGYGNRVVIDHGNGFRTLYAHMSKTYVIPGQTVARGSAIGQMGCTGRCTGTHLHFEVIRNGAYLSPLSVLR</sequence>
<dbReference type="InterPro" id="IPR018392">
    <property type="entry name" value="LysM"/>
</dbReference>
<dbReference type="Pfam" id="PF01476">
    <property type="entry name" value="LysM"/>
    <property type="match status" value="2"/>
</dbReference>
<dbReference type="Gene3D" id="3.10.350.10">
    <property type="entry name" value="LysM domain"/>
    <property type="match status" value="2"/>
</dbReference>
<dbReference type="InterPro" id="IPR011055">
    <property type="entry name" value="Dup_hybrid_motif"/>
</dbReference>
<keyword evidence="1" id="KW-1133">Transmembrane helix</keyword>
<feature type="domain" description="LysM" evidence="2">
    <location>
        <begin position="165"/>
        <end position="209"/>
    </location>
</feature>
<dbReference type="PANTHER" id="PTHR21666">
    <property type="entry name" value="PEPTIDASE-RELATED"/>
    <property type="match status" value="1"/>
</dbReference>
<gene>
    <name evidence="3" type="ORF">A3A75_00835</name>
</gene>
<dbReference type="EMBL" id="MGHC01000035">
    <property type="protein sequence ID" value="OGM58497.1"/>
    <property type="molecule type" value="Genomic_DNA"/>
</dbReference>
<protein>
    <recommendedName>
        <fullName evidence="2">LysM domain-containing protein</fullName>
    </recommendedName>
</protein>
<keyword evidence="1" id="KW-0472">Membrane</keyword>
<dbReference type="PROSITE" id="PS51782">
    <property type="entry name" value="LYSM"/>
    <property type="match status" value="2"/>
</dbReference>
<dbReference type="Proteomes" id="UP000179018">
    <property type="component" value="Unassembled WGS sequence"/>
</dbReference>
<evidence type="ECO:0000313" key="4">
    <source>
        <dbReference type="Proteomes" id="UP000179018"/>
    </source>
</evidence>
<organism evidence="3 4">
    <name type="scientific">Candidatus Woesebacteria bacterium RIFCSPLOWO2_01_FULL_39_10</name>
    <dbReference type="NCBI Taxonomy" id="1802516"/>
    <lineage>
        <taxon>Bacteria</taxon>
        <taxon>Candidatus Woeseibacteriota</taxon>
    </lineage>
</organism>
<evidence type="ECO:0000256" key="1">
    <source>
        <dbReference type="SAM" id="Phobius"/>
    </source>
</evidence>
<reference evidence="3 4" key="1">
    <citation type="journal article" date="2016" name="Nat. Commun.">
        <title>Thousands of microbial genomes shed light on interconnected biogeochemical processes in an aquifer system.</title>
        <authorList>
            <person name="Anantharaman K."/>
            <person name="Brown C.T."/>
            <person name="Hug L.A."/>
            <person name="Sharon I."/>
            <person name="Castelle C.J."/>
            <person name="Probst A.J."/>
            <person name="Thomas B.C."/>
            <person name="Singh A."/>
            <person name="Wilkins M.J."/>
            <person name="Karaoz U."/>
            <person name="Brodie E.L."/>
            <person name="Williams K.H."/>
            <person name="Hubbard S.S."/>
            <person name="Banfield J.F."/>
        </authorList>
    </citation>
    <scope>NUCLEOTIDE SEQUENCE [LARGE SCALE GENOMIC DNA]</scope>
</reference>
<dbReference type="SMART" id="SM00257">
    <property type="entry name" value="LysM"/>
    <property type="match status" value="2"/>
</dbReference>
<dbReference type="STRING" id="1802516.A3A75_00835"/>
<dbReference type="AlphaFoldDB" id="A0A1F8B3C9"/>
<feature type="domain" description="LysM" evidence="2">
    <location>
        <begin position="215"/>
        <end position="263"/>
    </location>
</feature>
<name>A0A1F8B3C9_9BACT</name>
<evidence type="ECO:0000313" key="3">
    <source>
        <dbReference type="EMBL" id="OGM58497.1"/>
    </source>
</evidence>
<evidence type="ECO:0000259" key="2">
    <source>
        <dbReference type="PROSITE" id="PS51782"/>
    </source>
</evidence>
<keyword evidence="1" id="KW-0812">Transmembrane</keyword>
<dbReference type="Pfam" id="PF01551">
    <property type="entry name" value="Peptidase_M23"/>
    <property type="match status" value="1"/>
</dbReference>
<dbReference type="SUPFAM" id="SSF51261">
    <property type="entry name" value="Duplicated hybrid motif"/>
    <property type="match status" value="1"/>
</dbReference>
<comment type="caution">
    <text evidence="3">The sequence shown here is derived from an EMBL/GenBank/DDBJ whole genome shotgun (WGS) entry which is preliminary data.</text>
</comment>
<dbReference type="InterPro" id="IPR036779">
    <property type="entry name" value="LysM_dom_sf"/>
</dbReference>
<dbReference type="InterPro" id="IPR050570">
    <property type="entry name" value="Cell_wall_metabolism_enzyme"/>
</dbReference>
<proteinExistence type="predicted"/>
<dbReference type="PANTHER" id="PTHR21666:SF270">
    <property type="entry name" value="MUREIN HYDROLASE ACTIVATOR ENVC"/>
    <property type="match status" value="1"/>
</dbReference>
<dbReference type="GO" id="GO:0004222">
    <property type="term" value="F:metalloendopeptidase activity"/>
    <property type="evidence" value="ECO:0007669"/>
    <property type="project" value="TreeGrafter"/>
</dbReference>
<dbReference type="CDD" id="cd00118">
    <property type="entry name" value="LysM"/>
    <property type="match status" value="2"/>
</dbReference>
<dbReference type="InterPro" id="IPR016047">
    <property type="entry name" value="M23ase_b-sheet_dom"/>
</dbReference>
<accession>A0A1F8B3C9</accession>
<dbReference type="Gene3D" id="2.70.70.10">
    <property type="entry name" value="Glucose Permease (Domain IIA)"/>
    <property type="match status" value="1"/>
</dbReference>
<dbReference type="CDD" id="cd12797">
    <property type="entry name" value="M23_peptidase"/>
    <property type="match status" value="1"/>
</dbReference>